<proteinExistence type="predicted"/>
<dbReference type="PROSITE" id="PS51257">
    <property type="entry name" value="PROKAR_LIPOPROTEIN"/>
    <property type="match status" value="1"/>
</dbReference>
<evidence type="ECO:0000313" key="2">
    <source>
        <dbReference type="Proteomes" id="UP001227126"/>
    </source>
</evidence>
<comment type="caution">
    <text evidence="1">The sequence shown here is derived from an EMBL/GenBank/DDBJ whole genome shotgun (WGS) entry which is preliminary data.</text>
</comment>
<evidence type="ECO:0000313" key="1">
    <source>
        <dbReference type="EMBL" id="MDK3072384.1"/>
    </source>
</evidence>
<evidence type="ECO:0008006" key="3">
    <source>
        <dbReference type="Google" id="ProtNLM"/>
    </source>
</evidence>
<name>A0ABT7FB99_9RHOB</name>
<dbReference type="Proteomes" id="UP001227126">
    <property type="component" value="Unassembled WGS sequence"/>
</dbReference>
<accession>A0ABT7FB99</accession>
<gene>
    <name evidence="1" type="ORF">QO034_04600</name>
</gene>
<dbReference type="EMBL" id="JASNJE010000004">
    <property type="protein sequence ID" value="MDK3072384.1"/>
    <property type="molecule type" value="Genomic_DNA"/>
</dbReference>
<reference evidence="1 2" key="1">
    <citation type="submission" date="2023-05" db="EMBL/GenBank/DDBJ databases">
        <title>Sedimentitalea sp. nov. JM2-8.</title>
        <authorList>
            <person name="Huang J."/>
        </authorList>
    </citation>
    <scope>NUCLEOTIDE SEQUENCE [LARGE SCALE GENOMIC DNA]</scope>
    <source>
        <strain evidence="1 2">JM2-8</strain>
    </source>
</reference>
<sequence>MRLPVLATPALAAMAGCAVSDPGDPRAQSLLSLPGPQHFAERNVARDLTDRCSGFGYDSAMADALSEARLAAGATAGSTRSSDVDLETEVKQRSLAAYYGQSSFDALDACAPPTEDSGHRTLESRTG</sequence>
<organism evidence="1 2">
    <name type="scientific">Sedimentitalea xiamensis</name>
    <dbReference type="NCBI Taxonomy" id="3050037"/>
    <lineage>
        <taxon>Bacteria</taxon>
        <taxon>Pseudomonadati</taxon>
        <taxon>Pseudomonadota</taxon>
        <taxon>Alphaproteobacteria</taxon>
        <taxon>Rhodobacterales</taxon>
        <taxon>Paracoccaceae</taxon>
        <taxon>Sedimentitalea</taxon>
    </lineage>
</organism>
<dbReference type="RefSeq" id="WP_284484328.1">
    <property type="nucleotide sequence ID" value="NZ_JASNJE010000004.1"/>
</dbReference>
<protein>
    <recommendedName>
        <fullName evidence="3">Lipoprotein</fullName>
    </recommendedName>
</protein>
<keyword evidence="2" id="KW-1185">Reference proteome</keyword>